<dbReference type="InterPro" id="IPR002734">
    <property type="entry name" value="RibDG_C"/>
</dbReference>
<dbReference type="Pfam" id="PF01872">
    <property type="entry name" value="RibD_C"/>
    <property type="match status" value="1"/>
</dbReference>
<dbReference type="Proteomes" id="UP000216867">
    <property type="component" value="Unassembled WGS sequence"/>
</dbReference>
<dbReference type="Gene3D" id="3.40.430.10">
    <property type="entry name" value="Dihydrofolate Reductase, subunit A"/>
    <property type="match status" value="1"/>
</dbReference>
<evidence type="ECO:0000313" key="2">
    <source>
        <dbReference type="EMBL" id="PAK97325.1"/>
    </source>
</evidence>
<organism evidence="2 3">
    <name type="scientific">Brevibacterium casei</name>
    <dbReference type="NCBI Taxonomy" id="33889"/>
    <lineage>
        <taxon>Bacteria</taxon>
        <taxon>Bacillati</taxon>
        <taxon>Actinomycetota</taxon>
        <taxon>Actinomycetes</taxon>
        <taxon>Micrococcales</taxon>
        <taxon>Brevibacteriaceae</taxon>
        <taxon>Brevibacterium</taxon>
    </lineage>
</organism>
<dbReference type="InterPro" id="IPR024072">
    <property type="entry name" value="DHFR-like_dom_sf"/>
</dbReference>
<accession>A0A269ZHU0</accession>
<dbReference type="EMBL" id="NCWY01000001">
    <property type="protein sequence ID" value="PAK97325.1"/>
    <property type="molecule type" value="Genomic_DNA"/>
</dbReference>
<dbReference type="SUPFAM" id="SSF53597">
    <property type="entry name" value="Dihydrofolate reductase-like"/>
    <property type="match status" value="1"/>
</dbReference>
<reference evidence="2 3" key="1">
    <citation type="submission" date="2017-04" db="EMBL/GenBank/DDBJ databases">
        <title>Kefir bacterial isolates.</title>
        <authorList>
            <person name="Kim Y."/>
            <person name="Blasche S."/>
            <person name="Patil K.R."/>
        </authorList>
    </citation>
    <scope>NUCLEOTIDE SEQUENCE [LARGE SCALE GENOMIC DNA]</scope>
    <source>
        <strain evidence="2 3">OG2</strain>
    </source>
</reference>
<protein>
    <submittedName>
        <fullName evidence="2">Dihydrofolate reductase</fullName>
    </submittedName>
</protein>
<feature type="domain" description="Bacterial bifunctional deaminase-reductase C-terminal" evidence="1">
    <location>
        <begin position="3"/>
        <end position="175"/>
    </location>
</feature>
<dbReference type="AlphaFoldDB" id="A0A269ZHU0"/>
<dbReference type="RefSeq" id="WP_095375244.1">
    <property type="nucleotide sequence ID" value="NZ_CP065629.1"/>
</dbReference>
<dbReference type="PANTHER" id="PTHR38011">
    <property type="entry name" value="DIHYDROFOLATE REDUCTASE FAMILY PROTEIN (AFU_ORTHOLOGUE AFUA_8G06820)"/>
    <property type="match status" value="1"/>
</dbReference>
<evidence type="ECO:0000313" key="3">
    <source>
        <dbReference type="Proteomes" id="UP000216867"/>
    </source>
</evidence>
<dbReference type="GO" id="GO:0009231">
    <property type="term" value="P:riboflavin biosynthetic process"/>
    <property type="evidence" value="ECO:0007669"/>
    <property type="project" value="InterPro"/>
</dbReference>
<gene>
    <name evidence="2" type="ORF">B8X04_01725</name>
</gene>
<proteinExistence type="predicted"/>
<sequence>MRIIITQNVTLDGRVEMLDDWFDPQAQDDELLAEVRSQTTREQLLLLGRQTFEDFRSYWPGKTDDTTGISAQMDKVDKWVFSSTMTDPQWENSRVMSTDPRLVVAGLRDQPGLDAILTGSITLAHELITAGLVDEYRMFTYPVWQGRGRGFFPDGHRQPPLTLLDSKAFGNGVVYSAYTPAGEVPTSL</sequence>
<comment type="caution">
    <text evidence="2">The sequence shown here is derived from an EMBL/GenBank/DDBJ whole genome shotgun (WGS) entry which is preliminary data.</text>
</comment>
<dbReference type="PANTHER" id="PTHR38011:SF11">
    <property type="entry name" value="2,5-DIAMINO-6-RIBOSYLAMINO-4(3H)-PYRIMIDINONE 5'-PHOSPHATE REDUCTASE"/>
    <property type="match status" value="1"/>
</dbReference>
<dbReference type="GeneID" id="99774697"/>
<name>A0A269ZHU0_9MICO</name>
<dbReference type="GO" id="GO:0008703">
    <property type="term" value="F:5-amino-6-(5-phosphoribosylamino)uracil reductase activity"/>
    <property type="evidence" value="ECO:0007669"/>
    <property type="project" value="InterPro"/>
</dbReference>
<evidence type="ECO:0000259" key="1">
    <source>
        <dbReference type="Pfam" id="PF01872"/>
    </source>
</evidence>
<dbReference type="InterPro" id="IPR050765">
    <property type="entry name" value="Riboflavin_Biosynth_HTPR"/>
</dbReference>